<accession>A0A4Z0AFJ0</accession>
<dbReference type="EMBL" id="QUZU01000048">
    <property type="protein sequence ID" value="TFY85147.1"/>
    <property type="molecule type" value="Genomic_DNA"/>
</dbReference>
<protein>
    <recommendedName>
        <fullName evidence="3">Gingipain domain-containing protein</fullName>
    </recommendedName>
</protein>
<organism evidence="1 2">
    <name type="scientific">Pseudomonas kairouanensis</name>
    <dbReference type="NCBI Taxonomy" id="2293832"/>
    <lineage>
        <taxon>Bacteria</taxon>
        <taxon>Pseudomonadati</taxon>
        <taxon>Pseudomonadota</taxon>
        <taxon>Gammaproteobacteria</taxon>
        <taxon>Pseudomonadales</taxon>
        <taxon>Pseudomonadaceae</taxon>
        <taxon>Pseudomonas</taxon>
    </lineage>
</organism>
<name>A0A4Z0AFJ0_9PSED</name>
<reference evidence="1 2" key="1">
    <citation type="journal article" date="2019" name="Syst. Appl. Microbiol.">
        <title>New species of pathogenic Pseudomonas isolated from citrus in Tunisia: Proposal of Pseudomonas kairouanensis sp. nov. and Pseudomonas nabeulensis sp. nov.</title>
        <authorList>
            <person name="Oueslati M."/>
            <person name="Mulet M."/>
            <person name="Gomila M."/>
            <person name="Berge O."/>
            <person name="Hajlaoui M.R."/>
            <person name="Lalucat J."/>
            <person name="Sadfi-Zouaoui N."/>
            <person name="Garcia-Valdes E."/>
        </authorList>
    </citation>
    <scope>NUCLEOTIDE SEQUENCE [LARGE SCALE GENOMIC DNA]</scope>
    <source>
        <strain evidence="1 2">KC12</strain>
    </source>
</reference>
<evidence type="ECO:0000313" key="2">
    <source>
        <dbReference type="Proteomes" id="UP000297391"/>
    </source>
</evidence>
<comment type="caution">
    <text evidence="1">The sequence shown here is derived from an EMBL/GenBank/DDBJ whole genome shotgun (WGS) entry which is preliminary data.</text>
</comment>
<dbReference type="AlphaFoldDB" id="A0A4Z0AFJ0"/>
<dbReference type="OrthoDB" id="3078209at2"/>
<dbReference type="Proteomes" id="UP000297391">
    <property type="component" value="Unassembled WGS sequence"/>
</dbReference>
<sequence length="464" mass="50595">MANEPSHLLSNAWCGDKVASGDVSATASAWSLSVNVDSEDQFNLDGVVPPAADLEDWQNKEVGWGLVLPDSDDWTDEQKAQAADAPECVKALLVQRGNAPVFRYRSELANTGQLRRYFADKSPADPHLAGDRGIGDYKVPRYLLIIGSPKEIPWSFQYRLQTDAFVGRLDLDKAGLENYINGLLNHWPGNTRHFDTPVVWAVNHGHPDISYLMAKTIAKRVSDTLTGYGFTPAYLTDEQARLQSFYQALKQAQPAFVLTTSHGATFPLDSPAQLAAQLGLLVDVDQSLLNVQMLQQHWNPSGAIWYAHACCSAGADKPSEFRGLVDPQSSLGEMLGKVAEIGPCTASLPRTLLGAKQPLGAFVGHVEPTFDWTLRDPDTGQVLVQQMIVNPLTRALHANPRQPIGMAIDGYYSAVAGYLLEHSNGVKAYNNHKPDAVAKMLKAKLLAMDRLAMVTLGDPTVCLP</sequence>
<evidence type="ECO:0000313" key="1">
    <source>
        <dbReference type="EMBL" id="TFY85147.1"/>
    </source>
</evidence>
<dbReference type="RefSeq" id="WP_135291801.1">
    <property type="nucleotide sequence ID" value="NZ_QUZU01000048.1"/>
</dbReference>
<keyword evidence="2" id="KW-1185">Reference proteome</keyword>
<evidence type="ECO:0008006" key="3">
    <source>
        <dbReference type="Google" id="ProtNLM"/>
    </source>
</evidence>
<gene>
    <name evidence="1" type="ORF">DYL59_26520</name>
</gene>
<proteinExistence type="predicted"/>